<reference evidence="2" key="1">
    <citation type="submission" date="2015-09" db="EMBL/GenBank/DDBJ databases">
        <authorList>
            <consortium name="Pathogen Informatics"/>
        </authorList>
    </citation>
    <scope>NUCLEOTIDE SEQUENCE [LARGE SCALE GENOMIC DNA]</scope>
    <source>
        <strain evidence="2">Lake Konstanz</strain>
    </source>
</reference>
<proteinExistence type="predicted"/>
<dbReference type="VEuPathDB" id="TriTrypDB:BSAL_87730"/>
<dbReference type="Proteomes" id="UP000051952">
    <property type="component" value="Unassembled WGS sequence"/>
</dbReference>
<feature type="non-terminal residue" evidence="1">
    <location>
        <position position="138"/>
    </location>
</feature>
<gene>
    <name evidence="1" type="ORF">BSAL_87730</name>
</gene>
<evidence type="ECO:0000313" key="2">
    <source>
        <dbReference type="Proteomes" id="UP000051952"/>
    </source>
</evidence>
<keyword evidence="2" id="KW-1185">Reference proteome</keyword>
<dbReference type="EMBL" id="CYKH01001101">
    <property type="protein sequence ID" value="CUG83669.1"/>
    <property type="molecule type" value="Genomic_DNA"/>
</dbReference>
<protein>
    <submittedName>
        <fullName evidence="1">Uncharacterized protein</fullName>
    </submittedName>
</protein>
<accession>A0A0S4J1X1</accession>
<dbReference type="AlphaFoldDB" id="A0A0S4J1X1"/>
<organism evidence="1 2">
    <name type="scientific">Bodo saltans</name>
    <name type="common">Flagellated protozoan</name>
    <dbReference type="NCBI Taxonomy" id="75058"/>
    <lineage>
        <taxon>Eukaryota</taxon>
        <taxon>Discoba</taxon>
        <taxon>Euglenozoa</taxon>
        <taxon>Kinetoplastea</taxon>
        <taxon>Metakinetoplastina</taxon>
        <taxon>Eubodonida</taxon>
        <taxon>Bodonidae</taxon>
        <taxon>Bodo</taxon>
    </lineage>
</organism>
<evidence type="ECO:0000313" key="1">
    <source>
        <dbReference type="EMBL" id="CUG83669.1"/>
    </source>
</evidence>
<name>A0A0S4J1X1_BODSA</name>
<sequence>MSIRPRFVNLRGTVASAVQRMQLHATDATNAAEQPIPVPSAGLCPRALDSAVDERQCVSSATPVAVLPPQIGGRLTKLNASVLTPSMAVYANFTSMSLHTAPDAVVAVSTALSRILIRTHPSLRAAFRAPAVVDAVVS</sequence>